<dbReference type="SUPFAM" id="SSF46689">
    <property type="entry name" value="Homeodomain-like"/>
    <property type="match status" value="2"/>
</dbReference>
<dbReference type="Pfam" id="PF12833">
    <property type="entry name" value="HTH_18"/>
    <property type="match status" value="1"/>
</dbReference>
<dbReference type="Gene3D" id="1.10.10.60">
    <property type="entry name" value="Homeodomain-like"/>
    <property type="match status" value="2"/>
</dbReference>
<keyword evidence="2" id="KW-0238">DNA-binding</keyword>
<dbReference type="AlphaFoldDB" id="A0A9D2SMD6"/>
<proteinExistence type="predicted"/>
<evidence type="ECO:0000256" key="1">
    <source>
        <dbReference type="ARBA" id="ARBA00023015"/>
    </source>
</evidence>
<dbReference type="PANTHER" id="PTHR43280:SF34">
    <property type="entry name" value="ARAC-FAMILY TRANSCRIPTIONAL REGULATOR"/>
    <property type="match status" value="1"/>
</dbReference>
<sequence>MYSPSGQEPSSGSISALTEQTLFERRESHNFHNTYEQEQKLLAIVRSGDTESLPASPLDFIDGSPGRLSRNQLRQEQNLFIALITLITRAAIEGGLPEETAFSLSDSFIQTSESAFSPEEVHRLSVQAIQTFTREVAARVRQSGSYSAPIEQALDYIHRRLHYPLTLSVIAEAIGLSPCYLSRLFRQETGGSIVDYIQRERIEAAKNMLRYSDYTPAEIGNYLSFSTQSYFTRIFRKCTGTTPAAWRKNHPSHREAIFTGRMP</sequence>
<gene>
    <name evidence="5" type="ORF">H9705_06565</name>
</gene>
<accession>A0A9D2SMD6</accession>
<organism evidence="5 6">
    <name type="scientific">Candidatus Fusicatenibacter intestinigallinarum</name>
    <dbReference type="NCBI Taxonomy" id="2838598"/>
    <lineage>
        <taxon>Bacteria</taxon>
        <taxon>Bacillati</taxon>
        <taxon>Bacillota</taxon>
        <taxon>Clostridia</taxon>
        <taxon>Lachnospirales</taxon>
        <taxon>Lachnospiraceae</taxon>
        <taxon>Fusicatenibacter</taxon>
    </lineage>
</organism>
<evidence type="ECO:0000313" key="6">
    <source>
        <dbReference type="Proteomes" id="UP000823849"/>
    </source>
</evidence>
<evidence type="ECO:0000256" key="3">
    <source>
        <dbReference type="ARBA" id="ARBA00023163"/>
    </source>
</evidence>
<dbReference type="Proteomes" id="UP000823849">
    <property type="component" value="Unassembled WGS sequence"/>
</dbReference>
<evidence type="ECO:0000259" key="4">
    <source>
        <dbReference type="PROSITE" id="PS01124"/>
    </source>
</evidence>
<dbReference type="EMBL" id="DWWU01000028">
    <property type="protein sequence ID" value="HJC15475.1"/>
    <property type="molecule type" value="Genomic_DNA"/>
</dbReference>
<dbReference type="GO" id="GO:0043565">
    <property type="term" value="F:sequence-specific DNA binding"/>
    <property type="evidence" value="ECO:0007669"/>
    <property type="project" value="InterPro"/>
</dbReference>
<dbReference type="SMART" id="SM00342">
    <property type="entry name" value="HTH_ARAC"/>
    <property type="match status" value="1"/>
</dbReference>
<comment type="caution">
    <text evidence="5">The sequence shown here is derived from an EMBL/GenBank/DDBJ whole genome shotgun (WGS) entry which is preliminary data.</text>
</comment>
<reference evidence="5" key="2">
    <citation type="submission" date="2021-04" db="EMBL/GenBank/DDBJ databases">
        <authorList>
            <person name="Gilroy R."/>
        </authorList>
    </citation>
    <scope>NUCLEOTIDE SEQUENCE</scope>
    <source>
        <strain evidence="5">CHK185-5351</strain>
    </source>
</reference>
<dbReference type="GO" id="GO:0003700">
    <property type="term" value="F:DNA-binding transcription factor activity"/>
    <property type="evidence" value="ECO:0007669"/>
    <property type="project" value="InterPro"/>
</dbReference>
<dbReference type="InterPro" id="IPR009057">
    <property type="entry name" value="Homeodomain-like_sf"/>
</dbReference>
<dbReference type="InterPro" id="IPR018060">
    <property type="entry name" value="HTH_AraC"/>
</dbReference>
<reference evidence="5" key="1">
    <citation type="journal article" date="2021" name="PeerJ">
        <title>Extensive microbial diversity within the chicken gut microbiome revealed by metagenomics and culture.</title>
        <authorList>
            <person name="Gilroy R."/>
            <person name="Ravi A."/>
            <person name="Getino M."/>
            <person name="Pursley I."/>
            <person name="Horton D.L."/>
            <person name="Alikhan N.F."/>
            <person name="Baker D."/>
            <person name="Gharbi K."/>
            <person name="Hall N."/>
            <person name="Watson M."/>
            <person name="Adriaenssens E.M."/>
            <person name="Foster-Nyarko E."/>
            <person name="Jarju S."/>
            <person name="Secka A."/>
            <person name="Antonio M."/>
            <person name="Oren A."/>
            <person name="Chaudhuri R.R."/>
            <person name="La Ragione R."/>
            <person name="Hildebrand F."/>
            <person name="Pallen M.J."/>
        </authorList>
    </citation>
    <scope>NUCLEOTIDE SEQUENCE</scope>
    <source>
        <strain evidence="5">CHK185-5351</strain>
    </source>
</reference>
<keyword evidence="1" id="KW-0805">Transcription regulation</keyword>
<evidence type="ECO:0000313" key="5">
    <source>
        <dbReference type="EMBL" id="HJC15475.1"/>
    </source>
</evidence>
<dbReference type="PROSITE" id="PS01124">
    <property type="entry name" value="HTH_ARAC_FAMILY_2"/>
    <property type="match status" value="1"/>
</dbReference>
<dbReference type="PANTHER" id="PTHR43280">
    <property type="entry name" value="ARAC-FAMILY TRANSCRIPTIONAL REGULATOR"/>
    <property type="match status" value="1"/>
</dbReference>
<evidence type="ECO:0000256" key="2">
    <source>
        <dbReference type="ARBA" id="ARBA00023125"/>
    </source>
</evidence>
<protein>
    <submittedName>
        <fullName evidence="5">Helix-turn-helix domain-containing protein</fullName>
    </submittedName>
</protein>
<keyword evidence="3" id="KW-0804">Transcription</keyword>
<feature type="domain" description="HTH araC/xylS-type" evidence="4">
    <location>
        <begin position="151"/>
        <end position="249"/>
    </location>
</feature>
<name>A0A9D2SMD6_9FIRM</name>